<feature type="transmembrane region" description="Helical" evidence="9">
    <location>
        <begin position="510"/>
        <end position="532"/>
    </location>
</feature>
<feature type="transmembrane region" description="Helical" evidence="9">
    <location>
        <begin position="138"/>
        <end position="157"/>
    </location>
</feature>
<feature type="compositionally biased region" description="Low complexity" evidence="8">
    <location>
        <begin position="581"/>
        <end position="595"/>
    </location>
</feature>
<feature type="region of interest" description="Disordered" evidence="8">
    <location>
        <begin position="581"/>
        <end position="605"/>
    </location>
</feature>
<feature type="transmembrane region" description="Helical" evidence="9">
    <location>
        <begin position="246"/>
        <end position="264"/>
    </location>
</feature>
<keyword evidence="5" id="KW-0573">Peptidoglycan synthesis</keyword>
<feature type="transmembrane region" description="Helical" evidence="9">
    <location>
        <begin position="169"/>
        <end position="192"/>
    </location>
</feature>
<evidence type="ECO:0000256" key="6">
    <source>
        <dbReference type="ARBA" id="ARBA00022989"/>
    </source>
</evidence>
<protein>
    <submittedName>
        <fullName evidence="10">Membrane protein</fullName>
    </submittedName>
</protein>
<sequence length="903" mass="93383">MSTSDARGAGGGLGGSLGRSALVMAAGTATSRVLGLLRVVVLTAAIGSLTVSANSFSAAYWLPSAIYMLIAGGVLHAVLVPQIIRAEKQPGGKEYVDRLLTVGTVVMAVATLLLMLAAPLLVAVVADSTDPQFQALTIAFTLWSLPQVFFYGVYTLLGQVLNARGLFGPYMWAPALNNVVAILGMLAFIGIYGAHEPGAPAGSYDFWTTGPMALLAGTATLGVAAQALVLIIPLRRIGFTFRPRRGWRGVGLSTAAFVAGWTFASHVVGQVGILVVTRVTTGAAQIAEQQDLGAVAANYQYTIAFTIFMLPHSLVTVSLVTALYTRLAQAAADDDVPRVRRDFSSGLRTVGVFTVFATAVVLVLALPVSRLITISDVPEAAAVLTPVVVTLTLGLVALGAWALIQRIYYAYEDAKGLFWLQLPMAGLVAVGTLLGRLLAPIDWWTAVAGASIAASYWLGALTGARKVRERLGGVGGDVVRTHVRAAVAAVAAAAVGWPLSLLFGDLSRAGLFRALLVCVVVGLVMLAVYVVLLRVLGVRELEDLVAPLLRRRGAARTMSATDDDVRTGTVAGPATTAATAATVPVDGASGDAADSSADRHGGGPVEPATIGRGALVAGRYRLEHPDRSDLPSVEVWTGRDQILDRPVRVSLLLGGRIAQAQDAARRAALVSDPRLLRVLDVGEYSGVAYVVSEPPRGRDLLSLTAHGPLPADQARAVVGEAAVALEVARRRGVHHLALRPSCVHVTDEGAVLVSGLGMDGEIADLGLGDARSTTRADTVALVGLLYLALTGRWPGATVGDATEVPAAPVVAGAPVPPADLLPGVPNDLDTLCTVTLGPHDDGPHSPAELVRELEPWGDVDPDRVTGVSDDATAWQRHLGTPSASAGAAGVAAAVAAPVLDAAE</sequence>
<dbReference type="AlphaFoldDB" id="A0A021VM43"/>
<dbReference type="GO" id="GO:0008360">
    <property type="term" value="P:regulation of cell shape"/>
    <property type="evidence" value="ECO:0007669"/>
    <property type="project" value="UniProtKB-KW"/>
</dbReference>
<dbReference type="InterPro" id="IPR004268">
    <property type="entry name" value="MurJ"/>
</dbReference>
<proteinExistence type="predicted"/>
<keyword evidence="3 9" id="KW-0812">Transmembrane</keyword>
<comment type="caution">
    <text evidence="10">The sequence shown here is derived from an EMBL/GenBank/DDBJ whole genome shotgun (WGS) entry which is preliminary data.</text>
</comment>
<dbReference type="SUPFAM" id="SSF56112">
    <property type="entry name" value="Protein kinase-like (PK-like)"/>
    <property type="match status" value="1"/>
</dbReference>
<accession>A0A021VM43</accession>
<keyword evidence="7 9" id="KW-0472">Membrane</keyword>
<feature type="transmembrane region" description="Helical" evidence="9">
    <location>
        <begin position="58"/>
        <end position="79"/>
    </location>
</feature>
<organism evidence="10 11">
    <name type="scientific">Actinotalea ferrariae CF5-4</name>
    <dbReference type="NCBI Taxonomy" id="948458"/>
    <lineage>
        <taxon>Bacteria</taxon>
        <taxon>Bacillati</taxon>
        <taxon>Actinomycetota</taxon>
        <taxon>Actinomycetes</taxon>
        <taxon>Micrococcales</taxon>
        <taxon>Cellulomonadaceae</taxon>
        <taxon>Actinotalea</taxon>
    </lineage>
</organism>
<feature type="transmembrane region" description="Helical" evidence="9">
    <location>
        <begin position="346"/>
        <end position="368"/>
    </location>
</feature>
<name>A0A021VM43_9CELL</name>
<comment type="subcellular location">
    <subcellularLocation>
        <location evidence="1">Cell membrane</location>
        <topology evidence="1">Multi-pass membrane protein</topology>
    </subcellularLocation>
</comment>
<keyword evidence="6 9" id="KW-1133">Transmembrane helix</keyword>
<feature type="transmembrane region" description="Helical" evidence="9">
    <location>
        <begin position="21"/>
        <end position="46"/>
    </location>
</feature>
<dbReference type="RefSeq" id="WP_052023198.1">
    <property type="nucleotide sequence ID" value="NZ_AXCW01000315.1"/>
</dbReference>
<dbReference type="EMBL" id="AXCW01000315">
    <property type="protein sequence ID" value="EYR62153.1"/>
    <property type="molecule type" value="Genomic_DNA"/>
</dbReference>
<dbReference type="InterPro" id="IPR051050">
    <property type="entry name" value="Lipid_II_flippase_MurJ/MviN"/>
</dbReference>
<dbReference type="PANTHER" id="PTHR47019">
    <property type="entry name" value="LIPID II FLIPPASE MURJ"/>
    <property type="match status" value="1"/>
</dbReference>
<feature type="transmembrane region" description="Helical" evidence="9">
    <location>
        <begin position="485"/>
        <end position="504"/>
    </location>
</feature>
<dbReference type="GO" id="GO:0034204">
    <property type="term" value="P:lipid translocation"/>
    <property type="evidence" value="ECO:0007669"/>
    <property type="project" value="TreeGrafter"/>
</dbReference>
<evidence type="ECO:0000256" key="2">
    <source>
        <dbReference type="ARBA" id="ARBA00022475"/>
    </source>
</evidence>
<evidence type="ECO:0000256" key="4">
    <source>
        <dbReference type="ARBA" id="ARBA00022960"/>
    </source>
</evidence>
<dbReference type="Pfam" id="PF03023">
    <property type="entry name" value="MurJ"/>
    <property type="match status" value="1"/>
</dbReference>
<evidence type="ECO:0000313" key="11">
    <source>
        <dbReference type="Proteomes" id="UP000019753"/>
    </source>
</evidence>
<dbReference type="GO" id="GO:0009252">
    <property type="term" value="P:peptidoglycan biosynthetic process"/>
    <property type="evidence" value="ECO:0007669"/>
    <property type="project" value="UniProtKB-KW"/>
</dbReference>
<dbReference type="PRINTS" id="PR01806">
    <property type="entry name" value="VIRFACTRMVIN"/>
</dbReference>
<keyword evidence="4" id="KW-0133">Cell shape</keyword>
<feature type="transmembrane region" description="Helical" evidence="9">
    <location>
        <begin position="99"/>
        <end position="126"/>
    </location>
</feature>
<dbReference type="Gene3D" id="1.10.510.10">
    <property type="entry name" value="Transferase(Phosphotransferase) domain 1"/>
    <property type="match status" value="1"/>
</dbReference>
<evidence type="ECO:0000256" key="5">
    <source>
        <dbReference type="ARBA" id="ARBA00022984"/>
    </source>
</evidence>
<keyword evidence="11" id="KW-1185">Reference proteome</keyword>
<evidence type="ECO:0000313" key="10">
    <source>
        <dbReference type="EMBL" id="EYR62153.1"/>
    </source>
</evidence>
<feature type="transmembrane region" description="Helical" evidence="9">
    <location>
        <begin position="416"/>
        <end position="437"/>
    </location>
</feature>
<dbReference type="InterPro" id="IPR011009">
    <property type="entry name" value="Kinase-like_dom_sf"/>
</dbReference>
<dbReference type="CDD" id="cd13973">
    <property type="entry name" value="PK_MviN-like"/>
    <property type="match status" value="1"/>
</dbReference>
<keyword evidence="2" id="KW-1003">Cell membrane</keyword>
<feature type="transmembrane region" description="Helical" evidence="9">
    <location>
        <begin position="212"/>
        <end position="234"/>
    </location>
</feature>
<dbReference type="Proteomes" id="UP000019753">
    <property type="component" value="Unassembled WGS sequence"/>
</dbReference>
<dbReference type="GO" id="GO:0005886">
    <property type="term" value="C:plasma membrane"/>
    <property type="evidence" value="ECO:0007669"/>
    <property type="project" value="UniProtKB-SubCell"/>
</dbReference>
<evidence type="ECO:0000256" key="8">
    <source>
        <dbReference type="SAM" id="MobiDB-lite"/>
    </source>
</evidence>
<evidence type="ECO:0000256" key="7">
    <source>
        <dbReference type="ARBA" id="ARBA00023136"/>
    </source>
</evidence>
<evidence type="ECO:0000256" key="3">
    <source>
        <dbReference type="ARBA" id="ARBA00022692"/>
    </source>
</evidence>
<gene>
    <name evidence="10" type="ORF">N866_11195</name>
</gene>
<evidence type="ECO:0000256" key="9">
    <source>
        <dbReference type="SAM" id="Phobius"/>
    </source>
</evidence>
<dbReference type="PANTHER" id="PTHR47019:SF1">
    <property type="entry name" value="LIPID II FLIPPASE MURJ"/>
    <property type="match status" value="1"/>
</dbReference>
<feature type="transmembrane region" description="Helical" evidence="9">
    <location>
        <begin position="301"/>
        <end position="325"/>
    </location>
</feature>
<evidence type="ECO:0000256" key="1">
    <source>
        <dbReference type="ARBA" id="ARBA00004651"/>
    </source>
</evidence>
<dbReference type="GO" id="GO:0015648">
    <property type="term" value="F:lipid-linked peptidoglycan transporter activity"/>
    <property type="evidence" value="ECO:0007669"/>
    <property type="project" value="TreeGrafter"/>
</dbReference>
<feature type="transmembrane region" description="Helical" evidence="9">
    <location>
        <begin position="380"/>
        <end position="404"/>
    </location>
</feature>
<reference evidence="10 11" key="1">
    <citation type="submission" date="2014-01" db="EMBL/GenBank/DDBJ databases">
        <title>Actinotalea ferrariae CF5-4.</title>
        <authorList>
            <person name="Chen F."/>
            <person name="Li Y."/>
            <person name="Wang G."/>
        </authorList>
    </citation>
    <scope>NUCLEOTIDE SEQUENCE [LARGE SCALE GENOMIC DNA]</scope>
    <source>
        <strain evidence="10 11">CF5-4</strain>
    </source>
</reference>
<feature type="non-terminal residue" evidence="10">
    <location>
        <position position="903"/>
    </location>
</feature>